<dbReference type="VEuPathDB" id="VectorBase:AFUN018641"/>
<protein>
    <submittedName>
        <fullName evidence="2">Fibrinogen C-terminal domain-containing protein</fullName>
    </submittedName>
</protein>
<dbReference type="SUPFAM" id="SSF56496">
    <property type="entry name" value="Fibrinogen C-terminal domain-like"/>
    <property type="match status" value="1"/>
</dbReference>
<evidence type="ECO:0000259" key="1">
    <source>
        <dbReference type="PROSITE" id="PS51406"/>
    </source>
</evidence>
<dbReference type="EnsemblMetazoa" id="AFUN018641-RA">
    <property type="protein sequence ID" value="AFUN018641-PA"/>
    <property type="gene ID" value="AFUN018641"/>
</dbReference>
<dbReference type="PROSITE" id="PS51406">
    <property type="entry name" value="FIBRINOGEN_C_2"/>
    <property type="match status" value="1"/>
</dbReference>
<name>A0A4Y0BF27_ANOFN</name>
<dbReference type="Gene3D" id="4.10.530.10">
    <property type="entry name" value="Gamma-fibrinogen Carboxyl Terminal Fragment, domain 2"/>
    <property type="match status" value="1"/>
</dbReference>
<dbReference type="PROSITE" id="PS00514">
    <property type="entry name" value="FIBRINOGEN_C_1"/>
    <property type="match status" value="1"/>
</dbReference>
<dbReference type="Pfam" id="PF00147">
    <property type="entry name" value="Fibrinogen_C"/>
    <property type="match status" value="1"/>
</dbReference>
<feature type="domain" description="Fibrinogen C-terminal" evidence="1">
    <location>
        <begin position="1"/>
        <end position="67"/>
    </location>
</feature>
<organism evidence="2">
    <name type="scientific">Anopheles funestus</name>
    <name type="common">African malaria mosquito</name>
    <dbReference type="NCBI Taxonomy" id="62324"/>
    <lineage>
        <taxon>Eukaryota</taxon>
        <taxon>Metazoa</taxon>
        <taxon>Ecdysozoa</taxon>
        <taxon>Arthropoda</taxon>
        <taxon>Hexapoda</taxon>
        <taxon>Insecta</taxon>
        <taxon>Pterygota</taxon>
        <taxon>Neoptera</taxon>
        <taxon>Endopterygota</taxon>
        <taxon>Diptera</taxon>
        <taxon>Nematocera</taxon>
        <taxon>Culicoidea</taxon>
        <taxon>Culicidae</taxon>
        <taxon>Anophelinae</taxon>
        <taxon>Anopheles</taxon>
    </lineage>
</organism>
<dbReference type="InterPro" id="IPR036056">
    <property type="entry name" value="Fibrinogen-like_C"/>
</dbReference>
<dbReference type="PANTHER" id="PTHR19143:SF327">
    <property type="entry name" value="FI21813P1-RELATED"/>
    <property type="match status" value="1"/>
</dbReference>
<evidence type="ECO:0000313" key="2">
    <source>
        <dbReference type="EnsemblMetazoa" id="AFUN018641-PA"/>
    </source>
</evidence>
<sequence>MKFSTFDANYDGSTRNCAAIVHGAWWFSDCAHSNPNGRYGTEHVKMTRFHWAFQFLKTSKMMIRANTD</sequence>
<reference evidence="2" key="1">
    <citation type="submission" date="2020-05" db="UniProtKB">
        <authorList>
            <consortium name="EnsemblMetazoa"/>
        </authorList>
    </citation>
    <scope>IDENTIFICATION</scope>
    <source>
        <strain evidence="2">FUMOZ</strain>
    </source>
</reference>
<dbReference type="InterPro" id="IPR002181">
    <property type="entry name" value="Fibrinogen_a/b/g_C_dom"/>
</dbReference>
<proteinExistence type="predicted"/>
<dbReference type="AlphaFoldDB" id="A0A4Y0BF27"/>
<dbReference type="VEuPathDB" id="VectorBase:AFUN2_008438"/>
<dbReference type="PANTHER" id="PTHR19143">
    <property type="entry name" value="FIBRINOGEN/TENASCIN/ANGIOPOEITIN"/>
    <property type="match status" value="1"/>
</dbReference>
<dbReference type="InterPro" id="IPR050373">
    <property type="entry name" value="Fibrinogen_C-term_domain"/>
</dbReference>
<dbReference type="STRING" id="62324.A0A4Y0BF27"/>
<accession>A0A4Y0BF27</accession>
<dbReference type="GO" id="GO:0005615">
    <property type="term" value="C:extracellular space"/>
    <property type="evidence" value="ECO:0007669"/>
    <property type="project" value="TreeGrafter"/>
</dbReference>
<dbReference type="InterPro" id="IPR020837">
    <property type="entry name" value="Fibrinogen_CS"/>
</dbReference>